<accession>A0AAU6SQ68</accession>
<dbReference type="Gene3D" id="2.40.10.10">
    <property type="entry name" value="Trypsin-like serine proteases"/>
    <property type="match status" value="1"/>
</dbReference>
<dbReference type="SUPFAM" id="SSF50494">
    <property type="entry name" value="Trypsin-like serine proteases"/>
    <property type="match status" value="1"/>
</dbReference>
<proteinExistence type="predicted"/>
<protein>
    <recommendedName>
        <fullName evidence="2">Serine protease</fullName>
    </recommendedName>
</protein>
<evidence type="ECO:0008006" key="2">
    <source>
        <dbReference type="Google" id="ProtNLM"/>
    </source>
</evidence>
<dbReference type="AlphaFoldDB" id="A0AAU6SQ68"/>
<sequence length="374" mass="43646">MRILKNKVKSNFVIFKSNDTHIGCGFIFESNNDTYCVTAGHVVFGRKYDRERIIDIFNSDGNKIDKFELISFIDFARKYDLALFKLYSVVDNLAPVTLCDSVTNNKIISMSYMKPASMEDSFFLDKVKFNDELDGNQFRYSAGQNAFNNYQDDTYGAEAMEGISGSPMLLCSWDNTVVLHGITSRIPNSGVLGFIETRSLNPLKEIVREIDIVDRAEYDSNHKLIRFNRKIIDDERFNEWIETWKSRPENCNYYENLESKLEIIHGESYIKELPKELEKIMIGDECVKNIIEKNSTLFDSYEDVIETAEREKMEKYVSSQHEALEHYNKVYEEHLEIINEDLETFDLSRTDRKKIAQYNVATWMAVCNLRFSKK</sequence>
<evidence type="ECO:0000313" key="1">
    <source>
        <dbReference type="EMBL" id="XAG22095.1"/>
    </source>
</evidence>
<dbReference type="EMBL" id="CP095338">
    <property type="protein sequence ID" value="XAG22095.1"/>
    <property type="molecule type" value="Genomic_DNA"/>
</dbReference>
<name>A0AAU6SQ68_UNCXX</name>
<dbReference type="InterPro" id="IPR009003">
    <property type="entry name" value="Peptidase_S1_PA"/>
</dbReference>
<gene>
    <name evidence="1" type="ORF">MRN70_04615</name>
</gene>
<dbReference type="InterPro" id="IPR043504">
    <property type="entry name" value="Peptidase_S1_PA_chymotrypsin"/>
</dbReference>
<organism evidence="1">
    <name type="scientific">bacterium 19PA01SH03</name>
    <dbReference type="NCBI Taxonomy" id="2920705"/>
    <lineage>
        <taxon>Bacteria</taxon>
    </lineage>
</organism>
<reference evidence="1" key="1">
    <citation type="submission" date="2022-03" db="EMBL/GenBank/DDBJ databases">
        <title>Sea Food Isolates.</title>
        <authorList>
            <person name="Li c."/>
        </authorList>
    </citation>
    <scope>NUCLEOTIDE SEQUENCE</scope>
    <source>
        <strain evidence="1">19PA01SH03</strain>
    </source>
</reference>